<protein>
    <submittedName>
        <fullName evidence="2">Uncharacterized protein</fullName>
    </submittedName>
</protein>
<evidence type="ECO:0000256" key="1">
    <source>
        <dbReference type="SAM" id="MobiDB-lite"/>
    </source>
</evidence>
<dbReference type="Proteomes" id="UP000053097">
    <property type="component" value="Unassembled WGS sequence"/>
</dbReference>
<proteinExistence type="predicted"/>
<dbReference type="EMBL" id="KK107124">
    <property type="protein sequence ID" value="EZA58465.1"/>
    <property type="molecule type" value="Genomic_DNA"/>
</dbReference>
<sequence length="61" mass="6750">MLAEKGKPRVSLRISMLVEKRKKNTCASARHADTRHVTLDKSTASDVIGNPDSFQLNDSSH</sequence>
<name>A0A026WR08_OOCBI</name>
<organism evidence="2 3">
    <name type="scientific">Ooceraea biroi</name>
    <name type="common">Clonal raider ant</name>
    <name type="synonym">Cerapachys biroi</name>
    <dbReference type="NCBI Taxonomy" id="2015173"/>
    <lineage>
        <taxon>Eukaryota</taxon>
        <taxon>Metazoa</taxon>
        <taxon>Ecdysozoa</taxon>
        <taxon>Arthropoda</taxon>
        <taxon>Hexapoda</taxon>
        <taxon>Insecta</taxon>
        <taxon>Pterygota</taxon>
        <taxon>Neoptera</taxon>
        <taxon>Endopterygota</taxon>
        <taxon>Hymenoptera</taxon>
        <taxon>Apocrita</taxon>
        <taxon>Aculeata</taxon>
        <taxon>Formicoidea</taxon>
        <taxon>Formicidae</taxon>
        <taxon>Dorylinae</taxon>
        <taxon>Ooceraea</taxon>
    </lineage>
</organism>
<reference evidence="2 3" key="1">
    <citation type="journal article" date="2014" name="Curr. Biol.">
        <title>The genome of the clonal raider ant Cerapachys biroi.</title>
        <authorList>
            <person name="Oxley P.R."/>
            <person name="Ji L."/>
            <person name="Fetter-Pruneda I."/>
            <person name="McKenzie S.K."/>
            <person name="Li C."/>
            <person name="Hu H."/>
            <person name="Zhang G."/>
            <person name="Kronauer D.J."/>
        </authorList>
    </citation>
    <scope>NUCLEOTIDE SEQUENCE [LARGE SCALE GENOMIC DNA]</scope>
</reference>
<accession>A0A026WR08</accession>
<feature type="compositionally biased region" description="Polar residues" evidence="1">
    <location>
        <begin position="52"/>
        <end position="61"/>
    </location>
</feature>
<dbReference type="AlphaFoldDB" id="A0A026WR08"/>
<evidence type="ECO:0000313" key="3">
    <source>
        <dbReference type="Proteomes" id="UP000053097"/>
    </source>
</evidence>
<gene>
    <name evidence="2" type="ORF">X777_00526</name>
</gene>
<feature type="region of interest" description="Disordered" evidence="1">
    <location>
        <begin position="42"/>
        <end position="61"/>
    </location>
</feature>
<evidence type="ECO:0000313" key="2">
    <source>
        <dbReference type="EMBL" id="EZA58465.1"/>
    </source>
</evidence>
<keyword evidence="3" id="KW-1185">Reference proteome</keyword>